<feature type="transmembrane region" description="Helical" evidence="9">
    <location>
        <begin position="194"/>
        <end position="215"/>
    </location>
</feature>
<dbReference type="PANTHER" id="PTHR32507:SF0">
    <property type="entry name" value="NA(+)_H(+) ANTIPORTER 2-RELATED"/>
    <property type="match status" value="1"/>
</dbReference>
<comment type="caution">
    <text evidence="11">The sequence shown here is derived from an EMBL/GenBank/DDBJ whole genome shotgun (WGS) entry which is preliminary data.</text>
</comment>
<evidence type="ECO:0000256" key="2">
    <source>
        <dbReference type="ARBA" id="ARBA00022448"/>
    </source>
</evidence>
<keyword evidence="6 9" id="KW-1133">Transmembrane helix</keyword>
<keyword evidence="4" id="KW-1003">Cell membrane</keyword>
<feature type="domain" description="Cation/H+ exchanger transmembrane" evidence="10">
    <location>
        <begin position="24"/>
        <end position="402"/>
    </location>
</feature>
<evidence type="ECO:0000256" key="9">
    <source>
        <dbReference type="SAM" id="Phobius"/>
    </source>
</evidence>
<dbReference type="RefSeq" id="WP_167062165.1">
    <property type="nucleotide sequence ID" value="NZ_JAAOZR010000024.1"/>
</dbReference>
<evidence type="ECO:0000256" key="7">
    <source>
        <dbReference type="ARBA" id="ARBA00023065"/>
    </source>
</evidence>
<evidence type="ECO:0000256" key="3">
    <source>
        <dbReference type="ARBA" id="ARBA00022449"/>
    </source>
</evidence>
<feature type="transmembrane region" description="Helical" evidence="9">
    <location>
        <begin position="347"/>
        <end position="371"/>
    </location>
</feature>
<evidence type="ECO:0000259" key="10">
    <source>
        <dbReference type="Pfam" id="PF00999"/>
    </source>
</evidence>
<evidence type="ECO:0000256" key="6">
    <source>
        <dbReference type="ARBA" id="ARBA00022989"/>
    </source>
</evidence>
<dbReference type="PANTHER" id="PTHR32507">
    <property type="entry name" value="NA(+)/H(+) ANTIPORTER 1"/>
    <property type="match status" value="1"/>
</dbReference>
<keyword evidence="2" id="KW-0813">Transport</keyword>
<dbReference type="Pfam" id="PF00999">
    <property type="entry name" value="Na_H_Exchanger"/>
    <property type="match status" value="1"/>
</dbReference>
<keyword evidence="12" id="KW-1185">Reference proteome</keyword>
<evidence type="ECO:0000313" key="11">
    <source>
        <dbReference type="EMBL" id="MBP1962507.1"/>
    </source>
</evidence>
<proteinExistence type="predicted"/>
<feature type="transmembrane region" description="Helical" evidence="9">
    <location>
        <begin position="249"/>
        <end position="267"/>
    </location>
</feature>
<dbReference type="InterPro" id="IPR006153">
    <property type="entry name" value="Cation/H_exchanger_TM"/>
</dbReference>
<feature type="transmembrane region" description="Helical" evidence="9">
    <location>
        <begin position="6"/>
        <end position="26"/>
    </location>
</feature>
<keyword evidence="3" id="KW-0050">Antiport</keyword>
<feature type="transmembrane region" description="Helical" evidence="9">
    <location>
        <begin position="313"/>
        <end position="335"/>
    </location>
</feature>
<evidence type="ECO:0000256" key="1">
    <source>
        <dbReference type="ARBA" id="ARBA00004651"/>
    </source>
</evidence>
<feature type="transmembrane region" description="Helical" evidence="9">
    <location>
        <begin position="162"/>
        <end position="182"/>
    </location>
</feature>
<keyword evidence="7" id="KW-0406">Ion transport</keyword>
<keyword evidence="5 9" id="KW-0812">Transmembrane</keyword>
<dbReference type="EMBL" id="JAGGKV010000003">
    <property type="protein sequence ID" value="MBP1962507.1"/>
    <property type="molecule type" value="Genomic_DNA"/>
</dbReference>
<dbReference type="Proteomes" id="UP001519344">
    <property type="component" value="Unassembled WGS sequence"/>
</dbReference>
<sequence>MENSTSLLIEHVIVLLVLIFGLGMLFGKAANWLKLPDVALFLMAGMIAGQAFHWIYEPSTSFTNQFILVIGSALILFDGGRNIKLAGLRQVWLTVGMLSIPGVIITCGVVAVAAHTLLSLPWLYALLLGAIIASTDPATLIPVFKQVKIRTKVRETVESESAFNDATASILTFSLIAIILGTREVSLLSGTLDFVKTALGGLLLGAVIGYAMTFLTAHLKLGMLRDYATIAMVVTSLGAYMAGEILGVSGFMATFTAGLIWGNAGTFKLDMADKRHEMEHFSENITVIMRMLIFILLGSQVNFPVILEHVWTSLGVILVFIFIARPLTVLICTWLDRKAKWKWNEIIFMFWVRETGVIPAALCGMVAGLGIENSDLIASVTFMAVLITILFQASTTAFVAKKLGLEVKSGGSESHESVL</sequence>
<reference evidence="11 12" key="1">
    <citation type="submission" date="2021-03" db="EMBL/GenBank/DDBJ databases">
        <title>Genomic Encyclopedia of Type Strains, Phase IV (KMG-IV): sequencing the most valuable type-strain genomes for metagenomic binning, comparative biology and taxonomic classification.</title>
        <authorList>
            <person name="Goeker M."/>
        </authorList>
    </citation>
    <scope>NUCLEOTIDE SEQUENCE [LARGE SCALE GENOMIC DNA]</scope>
    <source>
        <strain evidence="11 12">DSM 24950</strain>
    </source>
</reference>
<dbReference type="InterPro" id="IPR038770">
    <property type="entry name" value="Na+/solute_symporter_sf"/>
</dbReference>
<evidence type="ECO:0000313" key="12">
    <source>
        <dbReference type="Proteomes" id="UP001519344"/>
    </source>
</evidence>
<dbReference type="Gene3D" id="1.20.1530.20">
    <property type="match status" value="1"/>
</dbReference>
<feature type="transmembrane region" description="Helical" evidence="9">
    <location>
        <begin position="287"/>
        <end position="307"/>
    </location>
</feature>
<feature type="transmembrane region" description="Helical" evidence="9">
    <location>
        <begin position="377"/>
        <end position="400"/>
    </location>
</feature>
<evidence type="ECO:0000256" key="4">
    <source>
        <dbReference type="ARBA" id="ARBA00022475"/>
    </source>
</evidence>
<gene>
    <name evidence="11" type="ORF">J2Z65_001706</name>
</gene>
<name>A0ABS4HV47_9BACL</name>
<evidence type="ECO:0000256" key="5">
    <source>
        <dbReference type="ARBA" id="ARBA00022692"/>
    </source>
</evidence>
<accession>A0ABS4HV47</accession>
<organism evidence="11 12">
    <name type="scientific">Paenibacillus aceris</name>
    <dbReference type="NCBI Taxonomy" id="869555"/>
    <lineage>
        <taxon>Bacteria</taxon>
        <taxon>Bacillati</taxon>
        <taxon>Bacillota</taxon>
        <taxon>Bacilli</taxon>
        <taxon>Bacillales</taxon>
        <taxon>Paenibacillaceae</taxon>
        <taxon>Paenibacillus</taxon>
    </lineage>
</organism>
<evidence type="ECO:0000256" key="8">
    <source>
        <dbReference type="ARBA" id="ARBA00023136"/>
    </source>
</evidence>
<feature type="transmembrane region" description="Helical" evidence="9">
    <location>
        <begin position="62"/>
        <end position="79"/>
    </location>
</feature>
<keyword evidence="8 9" id="KW-0472">Membrane</keyword>
<feature type="transmembrane region" description="Helical" evidence="9">
    <location>
        <begin position="91"/>
        <end position="116"/>
    </location>
</feature>
<comment type="subcellular location">
    <subcellularLocation>
        <location evidence="1">Cell membrane</location>
        <topology evidence="1">Multi-pass membrane protein</topology>
    </subcellularLocation>
</comment>
<protein>
    <submittedName>
        <fullName evidence="11">Cell volume regulation protein A</fullName>
    </submittedName>
</protein>
<feature type="transmembrane region" description="Helical" evidence="9">
    <location>
        <begin position="122"/>
        <end position="141"/>
    </location>
</feature>